<protein>
    <submittedName>
        <fullName evidence="1">Transcriptional regulator</fullName>
    </submittedName>
</protein>
<dbReference type="Proteomes" id="UP001596083">
    <property type="component" value="Unassembled WGS sequence"/>
</dbReference>
<dbReference type="EMBL" id="JBHSPB010000011">
    <property type="protein sequence ID" value="MFC5722260.1"/>
    <property type="molecule type" value="Genomic_DNA"/>
</dbReference>
<proteinExistence type="predicted"/>
<evidence type="ECO:0000313" key="2">
    <source>
        <dbReference type="Proteomes" id="UP001596083"/>
    </source>
</evidence>
<keyword evidence="2" id="KW-1185">Reference proteome</keyword>
<organism evidence="1 2">
    <name type="scientific">Streptomyces gamaensis</name>
    <dbReference type="NCBI Taxonomy" id="1763542"/>
    <lineage>
        <taxon>Bacteria</taxon>
        <taxon>Bacillati</taxon>
        <taxon>Actinomycetota</taxon>
        <taxon>Actinomycetes</taxon>
        <taxon>Kitasatosporales</taxon>
        <taxon>Streptomycetaceae</taxon>
        <taxon>Streptomyces</taxon>
    </lineage>
</organism>
<dbReference type="RefSeq" id="WP_390317645.1">
    <property type="nucleotide sequence ID" value="NZ_JBHSPB010000011.1"/>
</dbReference>
<dbReference type="InterPro" id="IPR011990">
    <property type="entry name" value="TPR-like_helical_dom_sf"/>
</dbReference>
<sequence>MPSGAVPQHEPQPGESAFAYWFRIADFTKKGLATAVTREAQRAGYPQVRPDGSRVRRWLGGETPRPPVPELLAAVFSAKIGRRLTAADLGLAEADPDDLTRFRGPAELLADLGHMTSAELLNSTQPSPEPGPHAGQQARPAIPYEPERLLPALDTWAYAPSHTLPGADRGGSRLGAGDAARIADYTRTFRLLDNRHGGGSTLHSATGQLAWATGLVRDGHYTDATGRLLFRELADLAGCVGWMSHDVAQWPAAIRYLTMAVHAARESGDRNLTAHLLQCLARIWGYLGRPDLASDCIALALYGTRNDAHPVLRAGLHALAARFAALQGEAPEALRSVRHAQEIFHEHSVEDRPDYIAYLDHAELSSTLGEVLLFLSRTSGQPQHATSALELLSTAAAERDCARARSSAFDAIAPARALLVVDDLEAACATGLRAIRVGSHVESARVRRRFLDLAREARPHESVSAVRDLREQLLTAGQPRAAVPLPRRR</sequence>
<dbReference type="Gene3D" id="1.25.40.10">
    <property type="entry name" value="Tetratricopeptide repeat domain"/>
    <property type="match status" value="1"/>
</dbReference>
<evidence type="ECO:0000313" key="1">
    <source>
        <dbReference type="EMBL" id="MFC5722260.1"/>
    </source>
</evidence>
<accession>A0ABW0Z6Q8</accession>
<reference evidence="2" key="1">
    <citation type="journal article" date="2019" name="Int. J. Syst. Evol. Microbiol.">
        <title>The Global Catalogue of Microorganisms (GCM) 10K type strain sequencing project: providing services to taxonomists for standard genome sequencing and annotation.</title>
        <authorList>
            <consortium name="The Broad Institute Genomics Platform"/>
            <consortium name="The Broad Institute Genome Sequencing Center for Infectious Disease"/>
            <person name="Wu L."/>
            <person name="Ma J."/>
        </authorList>
    </citation>
    <scope>NUCLEOTIDE SEQUENCE [LARGE SCALE GENOMIC DNA]</scope>
    <source>
        <strain evidence="2">CGMCC 4.7304</strain>
    </source>
</reference>
<comment type="caution">
    <text evidence="1">The sequence shown here is derived from an EMBL/GenBank/DDBJ whole genome shotgun (WGS) entry which is preliminary data.</text>
</comment>
<gene>
    <name evidence="1" type="ORF">ACFP1Z_19020</name>
</gene>
<name>A0ABW0Z6Q8_9ACTN</name>
<dbReference type="SUPFAM" id="SSF48452">
    <property type="entry name" value="TPR-like"/>
    <property type="match status" value="1"/>
</dbReference>